<dbReference type="GO" id="GO:0006879">
    <property type="term" value="P:intracellular iron ion homeostasis"/>
    <property type="evidence" value="ECO:0007669"/>
    <property type="project" value="TreeGrafter"/>
</dbReference>
<feature type="transmembrane region" description="Helical" evidence="9">
    <location>
        <begin position="399"/>
        <end position="422"/>
    </location>
</feature>
<gene>
    <name evidence="11" type="ORF">DASB73_030610</name>
</gene>
<dbReference type="GO" id="GO:0006878">
    <property type="term" value="P:intracellular copper ion homeostasis"/>
    <property type="evidence" value="ECO:0007669"/>
    <property type="project" value="TreeGrafter"/>
</dbReference>
<feature type="transmembrane region" description="Helical" evidence="9">
    <location>
        <begin position="443"/>
        <end position="470"/>
    </location>
</feature>
<dbReference type="PANTHER" id="PTHR45711">
    <property type="entry name" value="CHLORIDE CHANNEL PROTEIN"/>
    <property type="match status" value="1"/>
</dbReference>
<feature type="transmembrane region" description="Helical" evidence="9">
    <location>
        <begin position="204"/>
        <end position="228"/>
    </location>
</feature>
<dbReference type="InterPro" id="IPR046342">
    <property type="entry name" value="CBS_dom_sf"/>
</dbReference>
<dbReference type="PANTHER" id="PTHR45711:SF9">
    <property type="entry name" value="ANION_PROTON EXCHANGE TRANSPORTER GEF1"/>
    <property type="match status" value="1"/>
</dbReference>
<evidence type="ECO:0000256" key="9">
    <source>
        <dbReference type="RuleBase" id="RU361221"/>
    </source>
</evidence>
<protein>
    <recommendedName>
        <fullName evidence="9">Chloride channel protein</fullName>
    </recommendedName>
</protein>
<evidence type="ECO:0000256" key="1">
    <source>
        <dbReference type="ARBA" id="ARBA00004141"/>
    </source>
</evidence>
<evidence type="ECO:0000256" key="2">
    <source>
        <dbReference type="ARBA" id="ARBA00022448"/>
    </source>
</evidence>
<evidence type="ECO:0000256" key="6">
    <source>
        <dbReference type="ARBA" id="ARBA00023136"/>
    </source>
</evidence>
<keyword evidence="5 9" id="KW-0406">Ion transport</keyword>
<dbReference type="Proteomes" id="UP001362899">
    <property type="component" value="Unassembled WGS sequence"/>
</dbReference>
<evidence type="ECO:0000256" key="8">
    <source>
        <dbReference type="PROSITE-ProRule" id="PRU00703"/>
    </source>
</evidence>
<dbReference type="AlphaFoldDB" id="A0AAV5RKX0"/>
<feature type="transmembrane region" description="Helical" evidence="9">
    <location>
        <begin position="321"/>
        <end position="340"/>
    </location>
</feature>
<feature type="domain" description="CBS" evidence="10">
    <location>
        <begin position="572"/>
        <end position="627"/>
    </location>
</feature>
<name>A0AAV5RKX0_STABA</name>
<dbReference type="GO" id="GO:0005247">
    <property type="term" value="F:voltage-gated chloride channel activity"/>
    <property type="evidence" value="ECO:0007669"/>
    <property type="project" value="TreeGrafter"/>
</dbReference>
<comment type="caution">
    <text evidence="9">Lacks conserved residue(s) required for the propagation of feature annotation.</text>
</comment>
<keyword evidence="8" id="KW-0129">CBS domain</keyword>
<comment type="similarity">
    <text evidence="9">Belongs to the chloride channel (TC 2.A.49) family.</text>
</comment>
<dbReference type="PRINTS" id="PR00762">
    <property type="entry name" value="CLCHANNEL"/>
</dbReference>
<feature type="transmembrane region" description="Helical" evidence="9">
    <location>
        <begin position="476"/>
        <end position="496"/>
    </location>
</feature>
<accession>A0AAV5RKX0</accession>
<proteinExistence type="inferred from homology"/>
<organism evidence="11 12">
    <name type="scientific">Starmerella bacillaris</name>
    <name type="common">Yeast</name>
    <name type="synonym">Candida zemplinina</name>
    <dbReference type="NCBI Taxonomy" id="1247836"/>
    <lineage>
        <taxon>Eukaryota</taxon>
        <taxon>Fungi</taxon>
        <taxon>Dikarya</taxon>
        <taxon>Ascomycota</taxon>
        <taxon>Saccharomycotina</taxon>
        <taxon>Dipodascomycetes</taxon>
        <taxon>Dipodascales</taxon>
        <taxon>Trichomonascaceae</taxon>
        <taxon>Starmerella</taxon>
    </lineage>
</organism>
<dbReference type="InterPro" id="IPR014743">
    <property type="entry name" value="Cl-channel_core"/>
</dbReference>
<keyword evidence="7 9" id="KW-0868">Chloride</keyword>
<feature type="transmembrane region" description="Helical" evidence="9">
    <location>
        <begin position="40"/>
        <end position="60"/>
    </location>
</feature>
<keyword evidence="4 9" id="KW-1133">Transmembrane helix</keyword>
<keyword evidence="6 9" id="KW-0472">Membrane</keyword>
<dbReference type="Pfam" id="PF00571">
    <property type="entry name" value="CBS"/>
    <property type="match status" value="1"/>
</dbReference>
<evidence type="ECO:0000313" key="12">
    <source>
        <dbReference type="Proteomes" id="UP001362899"/>
    </source>
</evidence>
<dbReference type="PROSITE" id="PS51371">
    <property type="entry name" value="CBS"/>
    <property type="match status" value="1"/>
</dbReference>
<dbReference type="GO" id="GO:0005886">
    <property type="term" value="C:plasma membrane"/>
    <property type="evidence" value="ECO:0007669"/>
    <property type="project" value="TreeGrafter"/>
</dbReference>
<feature type="transmembrane region" description="Helical" evidence="9">
    <location>
        <begin position="103"/>
        <end position="125"/>
    </location>
</feature>
<evidence type="ECO:0000256" key="4">
    <source>
        <dbReference type="ARBA" id="ARBA00022989"/>
    </source>
</evidence>
<dbReference type="Gene3D" id="1.10.3080.10">
    <property type="entry name" value="Clc chloride channel"/>
    <property type="match status" value="1"/>
</dbReference>
<feature type="transmembrane region" description="Helical" evidence="9">
    <location>
        <begin position="375"/>
        <end position="393"/>
    </location>
</feature>
<dbReference type="EMBL" id="BTGC01000008">
    <property type="protein sequence ID" value="GMM52098.1"/>
    <property type="molecule type" value="Genomic_DNA"/>
</dbReference>
<dbReference type="SUPFAM" id="SSF81340">
    <property type="entry name" value="Clc chloride channel"/>
    <property type="match status" value="1"/>
</dbReference>
<keyword evidence="2 9" id="KW-0813">Transport</keyword>
<comment type="subcellular location">
    <subcellularLocation>
        <location evidence="1 9">Membrane</location>
        <topology evidence="1 9">Multi-pass membrane protein</topology>
    </subcellularLocation>
</comment>
<comment type="caution">
    <text evidence="11">The sequence shown here is derived from an EMBL/GenBank/DDBJ whole genome shotgun (WGS) entry which is preliminary data.</text>
</comment>
<reference evidence="11 12" key="1">
    <citation type="journal article" date="2023" name="Elife">
        <title>Identification of key yeast species and microbe-microbe interactions impacting larval growth of Drosophila in the wild.</title>
        <authorList>
            <person name="Mure A."/>
            <person name="Sugiura Y."/>
            <person name="Maeda R."/>
            <person name="Honda K."/>
            <person name="Sakurai N."/>
            <person name="Takahashi Y."/>
            <person name="Watada M."/>
            <person name="Katoh T."/>
            <person name="Gotoh A."/>
            <person name="Gotoh Y."/>
            <person name="Taniguchi I."/>
            <person name="Nakamura K."/>
            <person name="Hayashi T."/>
            <person name="Katayama T."/>
            <person name="Uemura T."/>
            <person name="Hattori Y."/>
        </authorList>
    </citation>
    <scope>NUCLEOTIDE SEQUENCE [LARGE SCALE GENOMIC DNA]</scope>
    <source>
        <strain evidence="11 12">SB-73</strain>
    </source>
</reference>
<evidence type="ECO:0000256" key="7">
    <source>
        <dbReference type="ARBA" id="ARBA00023214"/>
    </source>
</evidence>
<keyword evidence="12" id="KW-1185">Reference proteome</keyword>
<dbReference type="SMART" id="SM00116">
    <property type="entry name" value="CBS"/>
    <property type="match status" value="1"/>
</dbReference>
<dbReference type="Gene3D" id="3.10.580.10">
    <property type="entry name" value="CBS-domain"/>
    <property type="match status" value="1"/>
</dbReference>
<dbReference type="GO" id="GO:0005783">
    <property type="term" value="C:endoplasmic reticulum"/>
    <property type="evidence" value="ECO:0007669"/>
    <property type="project" value="TreeGrafter"/>
</dbReference>
<dbReference type="SUPFAM" id="SSF54631">
    <property type="entry name" value="CBS-domain pair"/>
    <property type="match status" value="1"/>
</dbReference>
<evidence type="ECO:0000256" key="5">
    <source>
        <dbReference type="ARBA" id="ARBA00023065"/>
    </source>
</evidence>
<sequence>MDEYVTIDWAADDERVNREKLNRLYSGVTKTNLRQAARSWIALALAGLLVGIIAVVISQATSLLVDLRDGHCRSAWYLNESLCCLGELEGCDNWAPHAWYFSFFIYLGLSLFFITIASFLVCTLAPTAAGSGISEIKCIVSGFYSKKFLSWQTLVTKTLALPLTIAAGMSVGKEGPSVHYAACVGNFISTKIFRPEDYRRQSDLIVACCAAGVAVAFGSPIGGVLFALEEIMYELRLTTLWHAYFCCLIATSVVKLLNPYRTGHVVLFKVEYDRMWHAFELPFFAIIGIFGGIVGQLIINLNLRVSSLRKKYWGKWCITEAFVLVLFTSIICYFNMYLHIDMTKSMQILFHECEHGEESHPSCDGSNKGGIMLSLAYAFVVRLALLLVSYGAAKVPAGIFVPSMAIGALFGRLVGIFVWSLISKFPNSNIFSSCDDADNCINPGAYALLGAGALLAGVMHITLTVVVIIFELTGALHYIIPAMLVVGTTRIISALYKGEGIADMAIKRNHLPFIEPDVDEAETKIAADIMVKAENVVSIGVHDSLLVSSEFKTYPVLDRNRELVGSVVDNRVIKAPITVSADMNLATLRSIFVSLGPHTVYVTENGYLLGLITRNDLLRAIREPDVIHTNLEMDWGTKIQHFCESIPRIPFA</sequence>
<evidence type="ECO:0000259" key="10">
    <source>
        <dbReference type="PROSITE" id="PS51371"/>
    </source>
</evidence>
<keyword evidence="3 9" id="KW-0812">Transmembrane</keyword>
<dbReference type="Pfam" id="PF00654">
    <property type="entry name" value="Voltage_CLC"/>
    <property type="match status" value="1"/>
</dbReference>
<dbReference type="InterPro" id="IPR000644">
    <property type="entry name" value="CBS_dom"/>
</dbReference>
<dbReference type="InterPro" id="IPR001807">
    <property type="entry name" value="ClC"/>
</dbReference>
<feature type="transmembrane region" description="Helical" evidence="9">
    <location>
        <begin position="278"/>
        <end position="301"/>
    </location>
</feature>
<evidence type="ECO:0000256" key="3">
    <source>
        <dbReference type="ARBA" id="ARBA00022692"/>
    </source>
</evidence>
<dbReference type="GO" id="GO:0000324">
    <property type="term" value="C:fungal-type vacuole"/>
    <property type="evidence" value="ECO:0007669"/>
    <property type="project" value="TreeGrafter"/>
</dbReference>
<evidence type="ECO:0000313" key="11">
    <source>
        <dbReference type="EMBL" id="GMM52098.1"/>
    </source>
</evidence>
<dbReference type="GO" id="GO:0005769">
    <property type="term" value="C:early endosome"/>
    <property type="evidence" value="ECO:0007669"/>
    <property type="project" value="TreeGrafter"/>
</dbReference>
<dbReference type="GO" id="GO:0005794">
    <property type="term" value="C:Golgi apparatus"/>
    <property type="evidence" value="ECO:0007669"/>
    <property type="project" value="TreeGrafter"/>
</dbReference>